<reference evidence="3" key="1">
    <citation type="submission" date="2014-06" db="EMBL/GenBank/DDBJ databases">
        <authorList>
            <person name="Berkman P.J."/>
        </authorList>
    </citation>
    <scope>NUCLEOTIDE SEQUENCE [LARGE SCALE GENOMIC DNA]</scope>
</reference>
<sequence length="204" mass="22158">MKYLSALALAFAASITLASAGPEAMVAIPPGQGRSTRGVRSVITGHKIRSHVHRSRRHQLHHDDDLHFDRRFSNATLNADEEEVVAMAAAHKKRNTCSPKSAAKATANYRVKGGSSSSSSASTSQWKLVKSYSGSSFFDDMDFYTNSDPTHGSVTYVDQNSARNQGLIYTNNGKATMKITANNGWAQSVRINTKDSFTTGIFVL</sequence>
<feature type="signal peptide" evidence="1">
    <location>
        <begin position="1"/>
        <end position="20"/>
    </location>
</feature>
<dbReference type="STRING" id="49012.A0A0F7RWJ9"/>
<feature type="non-terminal residue" evidence="2">
    <location>
        <position position="204"/>
    </location>
</feature>
<dbReference type="Gene3D" id="2.60.120.200">
    <property type="match status" value="1"/>
</dbReference>
<evidence type="ECO:0000256" key="1">
    <source>
        <dbReference type="SAM" id="SignalP"/>
    </source>
</evidence>
<organism evidence="2 3">
    <name type="scientific">Sporisorium scitamineum</name>
    <dbReference type="NCBI Taxonomy" id="49012"/>
    <lineage>
        <taxon>Eukaryota</taxon>
        <taxon>Fungi</taxon>
        <taxon>Dikarya</taxon>
        <taxon>Basidiomycota</taxon>
        <taxon>Ustilaginomycotina</taxon>
        <taxon>Ustilaginomycetes</taxon>
        <taxon>Ustilaginales</taxon>
        <taxon>Ustilaginaceae</taxon>
        <taxon>Sporisorium</taxon>
    </lineage>
</organism>
<dbReference type="InterPro" id="IPR013320">
    <property type="entry name" value="ConA-like_dom_sf"/>
</dbReference>
<evidence type="ECO:0000313" key="2">
    <source>
        <dbReference type="EMBL" id="CDS01411.1"/>
    </source>
</evidence>
<proteinExistence type="predicted"/>
<feature type="chain" id="PRO_5002521579" evidence="1">
    <location>
        <begin position="21"/>
        <end position="204"/>
    </location>
</feature>
<gene>
    <name evidence="2" type="primary">SSCI65900.1</name>
</gene>
<dbReference type="Proteomes" id="UP000242770">
    <property type="component" value="Unassembled WGS sequence"/>
</dbReference>
<keyword evidence="3" id="KW-1185">Reference proteome</keyword>
<dbReference type="SUPFAM" id="SSF49899">
    <property type="entry name" value="Concanavalin A-like lectins/glucanases"/>
    <property type="match status" value="1"/>
</dbReference>
<accession>A0A0F7RWJ9</accession>
<dbReference type="AlphaFoldDB" id="A0A0F7RWJ9"/>
<keyword evidence="1" id="KW-0732">Signal</keyword>
<name>A0A0F7RWJ9_9BASI</name>
<evidence type="ECO:0000313" key="3">
    <source>
        <dbReference type="Proteomes" id="UP000242770"/>
    </source>
</evidence>
<dbReference type="Pfam" id="PF26113">
    <property type="entry name" value="GH16_XgeA"/>
    <property type="match status" value="1"/>
</dbReference>
<protein>
    <submittedName>
        <fullName evidence="2">Uncharacterized protein</fullName>
    </submittedName>
</protein>
<dbReference type="EMBL" id="CCFA01003909">
    <property type="protein sequence ID" value="CDS01411.1"/>
    <property type="molecule type" value="Genomic_DNA"/>
</dbReference>